<feature type="domain" description="SMP-30/Gluconolactonase/LRE-like region" evidence="3">
    <location>
        <begin position="11"/>
        <end position="228"/>
    </location>
</feature>
<dbReference type="InterPro" id="IPR011042">
    <property type="entry name" value="6-blade_b-propeller_TolB-like"/>
</dbReference>
<dbReference type="Proteomes" id="UP000275356">
    <property type="component" value="Unassembled WGS sequence"/>
</dbReference>
<evidence type="ECO:0000313" key="5">
    <source>
        <dbReference type="Proteomes" id="UP000275356"/>
    </source>
</evidence>
<comment type="caution">
    <text evidence="4">The sequence shown here is derived from an EMBL/GenBank/DDBJ whole genome shotgun (WGS) entry which is preliminary data.</text>
</comment>
<comment type="similarity">
    <text evidence="1">Belongs to the SMP-30/CGR1 family.</text>
</comment>
<proteinExistence type="inferred from homology"/>
<name>A0A3N2DAR2_9MICO</name>
<organism evidence="4 5">
    <name type="scientific">Salana multivorans</name>
    <dbReference type="NCBI Taxonomy" id="120377"/>
    <lineage>
        <taxon>Bacteria</taxon>
        <taxon>Bacillati</taxon>
        <taxon>Actinomycetota</taxon>
        <taxon>Actinomycetes</taxon>
        <taxon>Micrococcales</taxon>
        <taxon>Beutenbergiaceae</taxon>
        <taxon>Salana</taxon>
    </lineage>
</organism>
<gene>
    <name evidence="4" type="ORF">EDD28_1471</name>
</gene>
<dbReference type="SUPFAM" id="SSF63829">
    <property type="entry name" value="Calcium-dependent phosphotriesterase"/>
    <property type="match status" value="1"/>
</dbReference>
<dbReference type="AlphaFoldDB" id="A0A3N2DAR2"/>
<dbReference type="Gene3D" id="2.120.10.30">
    <property type="entry name" value="TolB, C-terminal domain"/>
    <property type="match status" value="1"/>
</dbReference>
<dbReference type="Pfam" id="PF08450">
    <property type="entry name" value="SGL"/>
    <property type="match status" value="1"/>
</dbReference>
<reference evidence="4 5" key="1">
    <citation type="submission" date="2018-11" db="EMBL/GenBank/DDBJ databases">
        <title>Sequencing the genomes of 1000 actinobacteria strains.</title>
        <authorList>
            <person name="Klenk H.-P."/>
        </authorList>
    </citation>
    <scope>NUCLEOTIDE SEQUENCE [LARGE SCALE GENOMIC DNA]</scope>
    <source>
        <strain evidence="4 5">DSM 13521</strain>
    </source>
</reference>
<keyword evidence="2" id="KW-0378">Hydrolase</keyword>
<dbReference type="OrthoDB" id="2633250at2"/>
<dbReference type="InterPro" id="IPR013658">
    <property type="entry name" value="SGL"/>
</dbReference>
<keyword evidence="5" id="KW-1185">Reference proteome</keyword>
<dbReference type="RefSeq" id="WP_123738998.1">
    <property type="nucleotide sequence ID" value="NZ_RKHQ01000001.1"/>
</dbReference>
<dbReference type="EMBL" id="RKHQ01000001">
    <property type="protein sequence ID" value="ROR96879.1"/>
    <property type="molecule type" value="Genomic_DNA"/>
</dbReference>
<dbReference type="PANTHER" id="PTHR47572:SF4">
    <property type="entry name" value="LACTONASE DRP35"/>
    <property type="match status" value="1"/>
</dbReference>
<evidence type="ECO:0000256" key="2">
    <source>
        <dbReference type="ARBA" id="ARBA00022801"/>
    </source>
</evidence>
<evidence type="ECO:0000256" key="1">
    <source>
        <dbReference type="ARBA" id="ARBA00008853"/>
    </source>
</evidence>
<dbReference type="PANTHER" id="PTHR47572">
    <property type="entry name" value="LIPOPROTEIN-RELATED"/>
    <property type="match status" value="1"/>
</dbReference>
<dbReference type="InterPro" id="IPR051262">
    <property type="entry name" value="SMP-30/CGR1_Lactonase"/>
</dbReference>
<accession>A0A3N2DAR2</accession>
<evidence type="ECO:0000313" key="4">
    <source>
        <dbReference type="EMBL" id="ROR96879.1"/>
    </source>
</evidence>
<sequence>MTRVIATGLGFPEALRWHDGRLWFSDMFRSRVARWSEADGVETVLGAEDGCPEMPGGLGWLPDGRLLVVDCLGRRVLVREDDGLRVHADLAGLTPHPLNDLHVDPDGVAWVGGYGFDPELDAPVPSPLWRIDPGTGDVEPTAAGLVFPNGCERTERGLVVAETFADRVTVLDDRGDPSPLALLPPGSGPDGLSVAPDGRVWVALAFAGALVSVEPDGGVTRVLEAGTSAVGSGRAGVYDCAVEPGGRRVAVAGADVDEEVAAREDTGHLLLLDLAPRSGLPSG</sequence>
<evidence type="ECO:0000259" key="3">
    <source>
        <dbReference type="Pfam" id="PF08450"/>
    </source>
</evidence>
<protein>
    <submittedName>
        <fullName evidence="4">Sugar lactone lactonase YvrE</fullName>
    </submittedName>
</protein>
<dbReference type="GO" id="GO:0016787">
    <property type="term" value="F:hydrolase activity"/>
    <property type="evidence" value="ECO:0007669"/>
    <property type="project" value="UniProtKB-KW"/>
</dbReference>